<name>A0ACC3BM64_PYRYE</name>
<protein>
    <submittedName>
        <fullName evidence="1">Uncharacterized protein</fullName>
    </submittedName>
</protein>
<dbReference type="EMBL" id="CM020618">
    <property type="protein sequence ID" value="KAK1858998.1"/>
    <property type="molecule type" value="Genomic_DNA"/>
</dbReference>
<accession>A0ACC3BM64</accession>
<evidence type="ECO:0000313" key="1">
    <source>
        <dbReference type="EMBL" id="KAK1858998.1"/>
    </source>
</evidence>
<evidence type="ECO:0000313" key="2">
    <source>
        <dbReference type="Proteomes" id="UP000798662"/>
    </source>
</evidence>
<dbReference type="Proteomes" id="UP000798662">
    <property type="component" value="Chromosome 1"/>
</dbReference>
<reference evidence="1" key="1">
    <citation type="submission" date="2019-11" db="EMBL/GenBank/DDBJ databases">
        <title>Nori genome reveals adaptations in red seaweeds to the harsh intertidal environment.</title>
        <authorList>
            <person name="Wang D."/>
            <person name="Mao Y."/>
        </authorList>
    </citation>
    <scope>NUCLEOTIDE SEQUENCE</scope>
    <source>
        <tissue evidence="1">Gametophyte</tissue>
    </source>
</reference>
<comment type="caution">
    <text evidence="1">The sequence shown here is derived from an EMBL/GenBank/DDBJ whole genome shotgun (WGS) entry which is preliminary data.</text>
</comment>
<sequence length="1056" mass="114425">MGRCGGLSTSGHPGICGPPLGQRGAGVALAWTPSLPRGWFNQTGRASLCGNRPADVVASVRRSALRRRAPPPPCLAWRRAAPGAPTTVPSPSMSVDIVGGTGTGPRPTYAEQPEEPELARYWTRTIQLMSYIDSTSRIVEEALDAGGGSGISHNQSKLAVAERGITLAVNRMDTVTASVLNRCSRFSSCALPALKLVLLWRQTFSEKMQGLAELGLSATCRLNTRECSPAESRGLAPIVSLVLDFIDLLEVYHASLLPFEEQLRQLFAGDNPVAAMLNDQGALLPAGQQRSAGSVLATYPVREEDLVVPRDIEVVLTCAHLSRLEPLSGTRAAWYLVSSPGMGKTHFLEDLSMGFGALRDIRYAEAAARAKVASWENIVSDLEGTRVCFVSFNGASLWGARDEDFVKDVVAHPKKVFLPAYLRVLWCLCCAQRDWDWFVDKVHQLLAVNPSLVDTIINEAVRALRERPTIVAIEELNKVTPFEVPVVDTSPAELACGLTSTDPTKSPVSPPATDDTAPTASLTSVYRHEMCTWTRLQNVTVLLTAPSPGLVLAEVRKLMSKQQSAALDREVAGLLRAAPASIKMQSLQLSSLSSRRKGSPYFLLPAAEIGFLNVDQIADVYFLPIFRDSVMIRTSQAWRSSFQQPPSLSARAFARLSCGHPRSAALLLRNLRGVYASCSVWSSVVKPAGVILSQNLSLSKLLSDLLVVPAVLLAALHSCTLDSEQPLVVGVNVPGLTFKSWDDVVSYNVLVGAVHSSDGMFVDPCMPPLFLIGLVAQWKSVSNIEADATATEFLRLKGVFDALSEMLDAADKAGSASRVWEFASLYADVVLTRLRAAAPAWTTSSPGVSLSHDYRSVTLSQLYPGSTAVYSAGERPLLDKVLLNAMPDAVVVNENEPTNTVLAILERDAAELASTVYKCTPEHAGFDSIKFLRRSGATGKVKKEDLVAVCKSAKVTGNAGSYVDMDKHVRKSLPLMEKVFGKWWDQWKRRVVLVVETNLKIAKKPKHRLSKEEGTMVIVIGVNEHQAVYGRTLSGLMVDGPSLYDAKVLPRRRASV</sequence>
<proteinExistence type="predicted"/>
<keyword evidence="2" id="KW-1185">Reference proteome</keyword>
<gene>
    <name evidence="1" type="ORF">I4F81_001597</name>
</gene>
<organism evidence="1 2">
    <name type="scientific">Pyropia yezoensis</name>
    <name type="common">Susabi-nori</name>
    <name type="synonym">Porphyra yezoensis</name>
    <dbReference type="NCBI Taxonomy" id="2788"/>
    <lineage>
        <taxon>Eukaryota</taxon>
        <taxon>Rhodophyta</taxon>
        <taxon>Bangiophyceae</taxon>
        <taxon>Bangiales</taxon>
        <taxon>Bangiaceae</taxon>
        <taxon>Pyropia</taxon>
    </lineage>
</organism>